<keyword evidence="3" id="KW-1185">Reference proteome</keyword>
<evidence type="ECO:0000313" key="2">
    <source>
        <dbReference type="EMBL" id="KAB2626097.1"/>
    </source>
</evidence>
<reference evidence="2 3" key="1">
    <citation type="submission" date="2019-09" db="EMBL/GenBank/DDBJ databases">
        <authorList>
            <person name="Ou C."/>
        </authorList>
    </citation>
    <scope>NUCLEOTIDE SEQUENCE [LARGE SCALE GENOMIC DNA]</scope>
    <source>
        <strain evidence="2">S2</strain>
        <tissue evidence="2">Leaf</tissue>
    </source>
</reference>
<proteinExistence type="predicted"/>
<reference evidence="2 3" key="3">
    <citation type="submission" date="2019-11" db="EMBL/GenBank/DDBJ databases">
        <title>A de novo genome assembly of a pear dwarfing rootstock.</title>
        <authorList>
            <person name="Wang F."/>
            <person name="Wang J."/>
            <person name="Li S."/>
            <person name="Zhang Y."/>
            <person name="Fang M."/>
            <person name="Ma L."/>
            <person name="Zhao Y."/>
            <person name="Jiang S."/>
        </authorList>
    </citation>
    <scope>NUCLEOTIDE SEQUENCE [LARGE SCALE GENOMIC DNA]</scope>
    <source>
        <strain evidence="2">S2</strain>
        <tissue evidence="2">Leaf</tissue>
    </source>
</reference>
<protein>
    <submittedName>
        <fullName evidence="2">Uncharacterized protein</fullName>
    </submittedName>
</protein>
<accession>A0A5N5HGT5</accession>
<dbReference type="OrthoDB" id="1096772at2759"/>
<comment type="caution">
    <text evidence="2">The sequence shown here is derived from an EMBL/GenBank/DDBJ whole genome shotgun (WGS) entry which is preliminary data.</text>
</comment>
<sequence length="303" mass="34741">MQRLRKYPRNYSWLMSPSFDGYCKAGCSLDWAREGGKFANPLPGHPLVVVEGACGTFTLENGVTRVSTNLYSNLNVEYMESKVLMGKLVGKQLDARTIKWKLVKNSFYFDHFGHRWYAIEFTGKKELEFTLDNRPCFIRADETILSSLNGLLIRVLLEVVLRLPLKRILVVNDDEECPLLLTYEKLFEVYFYSGRKRIERHSCPTNHDNDGYVLVDRIFEDEPLIYPADFPISEGTKKDLHDGVMLLFPQPTLLDEFSSVKGDIHARGDNTQEHLKEDEGCTPVLVRRPKSANRGRGSARRDG</sequence>
<dbReference type="EMBL" id="SMOL01000160">
    <property type="protein sequence ID" value="KAB2626097.1"/>
    <property type="molecule type" value="Genomic_DNA"/>
</dbReference>
<feature type="compositionally biased region" description="Basic and acidic residues" evidence="1">
    <location>
        <begin position="267"/>
        <end position="279"/>
    </location>
</feature>
<feature type="region of interest" description="Disordered" evidence="1">
    <location>
        <begin position="267"/>
        <end position="303"/>
    </location>
</feature>
<dbReference type="Proteomes" id="UP000327157">
    <property type="component" value="Chromosome 16"/>
</dbReference>
<name>A0A5N5HGT5_9ROSA</name>
<dbReference type="AlphaFoldDB" id="A0A5N5HGT5"/>
<gene>
    <name evidence="2" type="ORF">D8674_017757</name>
</gene>
<reference evidence="3" key="2">
    <citation type="submission" date="2019-10" db="EMBL/GenBank/DDBJ databases">
        <title>A de novo genome assembly of a pear dwarfing rootstock.</title>
        <authorList>
            <person name="Wang F."/>
            <person name="Wang J."/>
            <person name="Li S."/>
            <person name="Zhang Y."/>
            <person name="Fang M."/>
            <person name="Ma L."/>
            <person name="Zhao Y."/>
            <person name="Jiang S."/>
        </authorList>
    </citation>
    <scope>NUCLEOTIDE SEQUENCE [LARGE SCALE GENOMIC DNA]</scope>
</reference>
<evidence type="ECO:0000256" key="1">
    <source>
        <dbReference type="SAM" id="MobiDB-lite"/>
    </source>
</evidence>
<evidence type="ECO:0000313" key="3">
    <source>
        <dbReference type="Proteomes" id="UP000327157"/>
    </source>
</evidence>
<organism evidence="2 3">
    <name type="scientific">Pyrus ussuriensis x Pyrus communis</name>
    <dbReference type="NCBI Taxonomy" id="2448454"/>
    <lineage>
        <taxon>Eukaryota</taxon>
        <taxon>Viridiplantae</taxon>
        <taxon>Streptophyta</taxon>
        <taxon>Embryophyta</taxon>
        <taxon>Tracheophyta</taxon>
        <taxon>Spermatophyta</taxon>
        <taxon>Magnoliopsida</taxon>
        <taxon>eudicotyledons</taxon>
        <taxon>Gunneridae</taxon>
        <taxon>Pentapetalae</taxon>
        <taxon>rosids</taxon>
        <taxon>fabids</taxon>
        <taxon>Rosales</taxon>
        <taxon>Rosaceae</taxon>
        <taxon>Amygdaloideae</taxon>
        <taxon>Maleae</taxon>
        <taxon>Pyrus</taxon>
    </lineage>
</organism>